<sequence>INHFSSEVNFESHSINSFSNKQDIDSNALKIIHHNARSLMKPGRLDEYHMFLQTLKTPFDILIFSETWLTSEKSDQCRFEGFHSIHLMRPTDNIIDFKVRGGGISIFIKDTLEFKHRDDLTVMLPYMECSFIELKFNNQNYLIGGIYRIPDTDTDHFIDKFNSILEPIKSTHKIILLGDYNIDLQKNDSHKNNFEICLQSNYLIPTILSATRVASKIQNDQEIISETLIDNIFINHNMHYQSGIIESSITDHYSIYIIIPEIKKPSIEPDTITYRLINNSRLRTFHCYLNHLEINQVLDNYNAESAWPQFYKIFDDSYNKSFPIKTKTITNKNSQKPWINEELINGLKRRDQLKKAANKKKIDRKVYTNFRNELTTKFKQAKTKYFKDKFEE</sequence>
<feature type="non-terminal residue" evidence="1">
    <location>
        <position position="1"/>
    </location>
</feature>
<keyword evidence="2" id="KW-1185">Reference proteome</keyword>
<protein>
    <recommendedName>
        <fullName evidence="3">Endonuclease/exonuclease/phosphatase domain-containing protein</fullName>
    </recommendedName>
</protein>
<dbReference type="SUPFAM" id="SSF56219">
    <property type="entry name" value="DNase I-like"/>
    <property type="match status" value="1"/>
</dbReference>
<comment type="caution">
    <text evidence="1">The sequence shown here is derived from an EMBL/GenBank/DDBJ whole genome shotgun (WGS) entry which is preliminary data.</text>
</comment>
<feature type="non-terminal residue" evidence="1">
    <location>
        <position position="392"/>
    </location>
</feature>
<proteinExistence type="predicted"/>
<gene>
    <name evidence="1" type="ORF">MNOR_LOCUS3597</name>
</gene>
<dbReference type="EMBL" id="CAXKWB010001244">
    <property type="protein sequence ID" value="CAL4063742.1"/>
    <property type="molecule type" value="Genomic_DNA"/>
</dbReference>
<dbReference type="Proteomes" id="UP001497623">
    <property type="component" value="Unassembled WGS sequence"/>
</dbReference>
<dbReference type="PANTHER" id="PTHR33776:SF4">
    <property type="entry name" value="ENDONUCLEASE_EXONUCLEASE_PHOSPHATASE DOMAIN-CONTAINING PROTEIN"/>
    <property type="match status" value="1"/>
</dbReference>
<name>A0AAV2PR99_MEGNR</name>
<reference evidence="1 2" key="1">
    <citation type="submission" date="2024-05" db="EMBL/GenBank/DDBJ databases">
        <authorList>
            <person name="Wallberg A."/>
        </authorList>
    </citation>
    <scope>NUCLEOTIDE SEQUENCE [LARGE SCALE GENOMIC DNA]</scope>
</reference>
<evidence type="ECO:0000313" key="2">
    <source>
        <dbReference type="Proteomes" id="UP001497623"/>
    </source>
</evidence>
<dbReference type="Gene3D" id="3.60.10.10">
    <property type="entry name" value="Endonuclease/exonuclease/phosphatase"/>
    <property type="match status" value="1"/>
</dbReference>
<accession>A0AAV2PR99</accession>
<dbReference type="AlphaFoldDB" id="A0AAV2PR99"/>
<dbReference type="InterPro" id="IPR036691">
    <property type="entry name" value="Endo/exonu/phosph_ase_sf"/>
</dbReference>
<evidence type="ECO:0008006" key="3">
    <source>
        <dbReference type="Google" id="ProtNLM"/>
    </source>
</evidence>
<dbReference type="PANTHER" id="PTHR33776">
    <property type="entry name" value="ENDO/EXONUCLEASE/PHOSPHATASE DOMAIN-CONTAINING PROTEIN"/>
    <property type="match status" value="1"/>
</dbReference>
<organism evidence="1 2">
    <name type="scientific">Meganyctiphanes norvegica</name>
    <name type="common">Northern krill</name>
    <name type="synonym">Thysanopoda norvegica</name>
    <dbReference type="NCBI Taxonomy" id="48144"/>
    <lineage>
        <taxon>Eukaryota</taxon>
        <taxon>Metazoa</taxon>
        <taxon>Ecdysozoa</taxon>
        <taxon>Arthropoda</taxon>
        <taxon>Crustacea</taxon>
        <taxon>Multicrustacea</taxon>
        <taxon>Malacostraca</taxon>
        <taxon>Eumalacostraca</taxon>
        <taxon>Eucarida</taxon>
        <taxon>Euphausiacea</taxon>
        <taxon>Euphausiidae</taxon>
        <taxon>Meganyctiphanes</taxon>
    </lineage>
</organism>
<evidence type="ECO:0000313" key="1">
    <source>
        <dbReference type="EMBL" id="CAL4063742.1"/>
    </source>
</evidence>